<protein>
    <submittedName>
        <fullName evidence="1">Uncharacterized protein</fullName>
    </submittedName>
</protein>
<reference evidence="1 2" key="1">
    <citation type="journal article" date="2019" name="Int. J. Syst. Evol. Microbiol.">
        <title>The Global Catalogue of Microorganisms (GCM) 10K type strain sequencing project: providing services to taxonomists for standard genome sequencing and annotation.</title>
        <authorList>
            <consortium name="The Broad Institute Genomics Platform"/>
            <consortium name="The Broad Institute Genome Sequencing Center for Infectious Disease"/>
            <person name="Wu L."/>
            <person name="Ma J."/>
        </authorList>
    </citation>
    <scope>NUCLEOTIDE SEQUENCE [LARGE SCALE GENOMIC DNA]</scope>
    <source>
        <strain evidence="1 2">JCM 13249</strain>
    </source>
</reference>
<evidence type="ECO:0000313" key="1">
    <source>
        <dbReference type="EMBL" id="GAA1756832.1"/>
    </source>
</evidence>
<organism evidence="1 2">
    <name type="scientific">Luedemannella helvata</name>
    <dbReference type="NCBI Taxonomy" id="349315"/>
    <lineage>
        <taxon>Bacteria</taxon>
        <taxon>Bacillati</taxon>
        <taxon>Actinomycetota</taxon>
        <taxon>Actinomycetes</taxon>
        <taxon>Micromonosporales</taxon>
        <taxon>Micromonosporaceae</taxon>
        <taxon>Luedemannella</taxon>
    </lineage>
</organism>
<dbReference type="RefSeq" id="WP_344081877.1">
    <property type="nucleotide sequence ID" value="NZ_BAAALS010000013.1"/>
</dbReference>
<name>A0ABN2KIB0_9ACTN</name>
<comment type="caution">
    <text evidence="1">The sequence shown here is derived from an EMBL/GenBank/DDBJ whole genome shotgun (WGS) entry which is preliminary data.</text>
</comment>
<evidence type="ECO:0000313" key="2">
    <source>
        <dbReference type="Proteomes" id="UP001500655"/>
    </source>
</evidence>
<dbReference type="EMBL" id="BAAALS010000013">
    <property type="protein sequence ID" value="GAA1756832.1"/>
    <property type="molecule type" value="Genomic_DNA"/>
</dbReference>
<gene>
    <name evidence="1" type="ORF">GCM10009681_29950</name>
</gene>
<sequence>MVTDSERAQLAYALGIDPAQVPGALDRLAAAATEEYLDMVLGRHLPRRLEELREQRLVLLVRHLFAGRLPTEEQVGRIFQLTPTQSRALLRGVMAKHRYELADAVRATLDDTLRRAYEDVEAGVWEVTADAATIDTINAELAAVDGSLPQVTRRRGTVSQYEIRPSAYQALRDLLATGPG</sequence>
<proteinExistence type="predicted"/>
<dbReference type="Proteomes" id="UP001500655">
    <property type="component" value="Unassembled WGS sequence"/>
</dbReference>
<keyword evidence="2" id="KW-1185">Reference proteome</keyword>
<accession>A0ABN2KIB0</accession>